<dbReference type="InterPro" id="IPR036908">
    <property type="entry name" value="RlpA-like_sf"/>
</dbReference>
<protein>
    <submittedName>
        <fullName evidence="2">SPOR domain-containing protein</fullName>
    </submittedName>
</protein>
<accession>A0ABT1XQA0</accession>
<dbReference type="PROSITE" id="PS51724">
    <property type="entry name" value="SPOR"/>
    <property type="match status" value="1"/>
</dbReference>
<proteinExistence type="predicted"/>
<dbReference type="Gene3D" id="3.30.70.1070">
    <property type="entry name" value="Sporulation related repeat"/>
    <property type="match status" value="1"/>
</dbReference>
<evidence type="ECO:0000259" key="1">
    <source>
        <dbReference type="PROSITE" id="PS51724"/>
    </source>
</evidence>
<dbReference type="InterPro" id="IPR036680">
    <property type="entry name" value="SPOR-like_sf"/>
</dbReference>
<dbReference type="RefSeq" id="WP_257595595.1">
    <property type="nucleotide sequence ID" value="NZ_JANKHH010000004.1"/>
</dbReference>
<reference evidence="2 3" key="1">
    <citation type="submission" date="2022-08" db="EMBL/GenBank/DDBJ databases">
        <title>Polyphasic taxonomy analysis of Qipengyuania sp.RS5-5.</title>
        <authorList>
            <person name="Xamxidin M."/>
            <person name="Wu M."/>
        </authorList>
    </citation>
    <scope>NUCLEOTIDE SEQUENCE [LARGE SCALE GENOMIC DNA]</scope>
    <source>
        <strain evidence="2 3">RS5-5</strain>
    </source>
</reference>
<name>A0ABT1XQA0_9SPHN</name>
<dbReference type="PANTHER" id="PTHR34183">
    <property type="entry name" value="ENDOLYTIC PEPTIDOGLYCAN TRANSGLYCOSYLASE RLPA"/>
    <property type="match status" value="1"/>
</dbReference>
<dbReference type="Pfam" id="PF03330">
    <property type="entry name" value="DPBB_1"/>
    <property type="match status" value="1"/>
</dbReference>
<dbReference type="CDD" id="cd22268">
    <property type="entry name" value="DPBB_RlpA-like"/>
    <property type="match status" value="1"/>
</dbReference>
<evidence type="ECO:0000313" key="3">
    <source>
        <dbReference type="Proteomes" id="UP001206067"/>
    </source>
</evidence>
<dbReference type="EMBL" id="JANKHH010000004">
    <property type="protein sequence ID" value="MCR2833816.1"/>
    <property type="molecule type" value="Genomic_DNA"/>
</dbReference>
<keyword evidence="3" id="KW-1185">Reference proteome</keyword>
<dbReference type="SUPFAM" id="SSF110997">
    <property type="entry name" value="Sporulation related repeat"/>
    <property type="match status" value="1"/>
</dbReference>
<dbReference type="PANTHER" id="PTHR34183:SF1">
    <property type="entry name" value="ENDOLYTIC PEPTIDOGLYCAN TRANSGLYCOSYLASE RLPA"/>
    <property type="match status" value="1"/>
</dbReference>
<dbReference type="PROSITE" id="PS51257">
    <property type="entry name" value="PROKAR_LIPOPROTEIN"/>
    <property type="match status" value="1"/>
</dbReference>
<dbReference type="Gene3D" id="2.40.40.10">
    <property type="entry name" value="RlpA-like domain"/>
    <property type="match status" value="1"/>
</dbReference>
<comment type="caution">
    <text evidence="2">The sequence shown here is derived from an EMBL/GenBank/DDBJ whole genome shotgun (WGS) entry which is preliminary data.</text>
</comment>
<sequence>MRLPRDPYSRLAVIGLSLALVACGRGGNDLAELGSASTSVAGEAFGPAADYPVVLGDPYTVDGQVFTPFDTMNYDEVGYAAYDANGADGITASHKTLPLPSYVEVTALDTGRTTLVRVERRGPMTGSRLLALSPAASAQLGIAEGAPIRVRRVNPPEDDRAMLRAGAAAPERMETPASLLAVLKRKLPGNGSTSLAVAPPATNAGAVAVGAIAQPAAIEPAPSRVAVAPSTAQRFDATMSQSRSAVKAYPLPPLSGVSRVQSPASVRAAAPETVSPQAPARVAAVNPASRDGAFVVQAAAFSQQANARRAADAVGGFVEKSGSLYRVRIGPFASRGQAEAALAKARAAGYSDARVYPTG</sequence>
<dbReference type="Pfam" id="PF05036">
    <property type="entry name" value="SPOR"/>
    <property type="match status" value="1"/>
</dbReference>
<gene>
    <name evidence="2" type="ORF">NSO95_07640</name>
</gene>
<evidence type="ECO:0000313" key="2">
    <source>
        <dbReference type="EMBL" id="MCR2833816.1"/>
    </source>
</evidence>
<feature type="domain" description="SPOR" evidence="1">
    <location>
        <begin position="281"/>
        <end position="358"/>
    </location>
</feature>
<organism evidence="2 3">
    <name type="scientific">Parerythrobacter lacustris</name>
    <dbReference type="NCBI Taxonomy" id="2969984"/>
    <lineage>
        <taxon>Bacteria</taxon>
        <taxon>Pseudomonadati</taxon>
        <taxon>Pseudomonadota</taxon>
        <taxon>Alphaproteobacteria</taxon>
        <taxon>Sphingomonadales</taxon>
        <taxon>Erythrobacteraceae</taxon>
        <taxon>Parerythrobacter</taxon>
    </lineage>
</organism>
<dbReference type="InterPro" id="IPR007730">
    <property type="entry name" value="SPOR-like_dom"/>
</dbReference>
<dbReference type="Proteomes" id="UP001206067">
    <property type="component" value="Unassembled WGS sequence"/>
</dbReference>
<dbReference type="InterPro" id="IPR009009">
    <property type="entry name" value="RlpA-like_DPBB"/>
</dbReference>